<organism evidence="1 2">
    <name type="scientific">Solanum commersonii</name>
    <name type="common">Commerson's wild potato</name>
    <name type="synonym">Commerson's nightshade</name>
    <dbReference type="NCBI Taxonomy" id="4109"/>
    <lineage>
        <taxon>Eukaryota</taxon>
        <taxon>Viridiplantae</taxon>
        <taxon>Streptophyta</taxon>
        <taxon>Embryophyta</taxon>
        <taxon>Tracheophyta</taxon>
        <taxon>Spermatophyta</taxon>
        <taxon>Magnoliopsida</taxon>
        <taxon>eudicotyledons</taxon>
        <taxon>Gunneridae</taxon>
        <taxon>Pentapetalae</taxon>
        <taxon>asterids</taxon>
        <taxon>lamiids</taxon>
        <taxon>Solanales</taxon>
        <taxon>Solanaceae</taxon>
        <taxon>Solanoideae</taxon>
        <taxon>Solaneae</taxon>
        <taxon>Solanum</taxon>
    </lineage>
</organism>
<reference evidence="1 2" key="1">
    <citation type="submission" date="2020-09" db="EMBL/GenBank/DDBJ databases">
        <title>De no assembly of potato wild relative species, Solanum commersonii.</title>
        <authorList>
            <person name="Cho K."/>
        </authorList>
    </citation>
    <scope>NUCLEOTIDE SEQUENCE [LARGE SCALE GENOMIC DNA]</scope>
    <source>
        <strain evidence="1">LZ3.2</strain>
        <tissue evidence="1">Leaf</tissue>
    </source>
</reference>
<name>A0A9J5WJQ4_SOLCO</name>
<dbReference type="AlphaFoldDB" id="A0A9J5WJQ4"/>
<sequence length="247" mass="27545">MLRDPSLREYATLRESSKITFCAALNFSRKLFTSSMQTSQISPDKGIRSRLPVVTDNEELKTRDPGRRTRKGISTANKLTLSRVESLLQHRHARWFKTSTQPPRMGENIFASTISIKRSLTHGKLRDQRNPTNRGATRPTNSYMNIVEVLLYGGGVGAFVIALDNVRGVVGAFVIALDDVQEKKFQSTSDHVESANDFAMNCEETFASRNVQDDGISKGDNLVMYFSLPAGVVINVLNGETTMYTTF</sequence>
<gene>
    <name evidence="1" type="ORF">H5410_056239</name>
</gene>
<keyword evidence="2" id="KW-1185">Reference proteome</keyword>
<comment type="caution">
    <text evidence="1">The sequence shown here is derived from an EMBL/GenBank/DDBJ whole genome shotgun (WGS) entry which is preliminary data.</text>
</comment>
<dbReference type="EMBL" id="JACXVP010000011">
    <property type="protein sequence ID" value="KAG5576105.1"/>
    <property type="molecule type" value="Genomic_DNA"/>
</dbReference>
<proteinExistence type="predicted"/>
<dbReference type="Proteomes" id="UP000824120">
    <property type="component" value="Chromosome 11"/>
</dbReference>
<protein>
    <submittedName>
        <fullName evidence="1">Uncharacterized protein</fullName>
    </submittedName>
</protein>
<accession>A0A9J5WJQ4</accession>
<evidence type="ECO:0000313" key="2">
    <source>
        <dbReference type="Proteomes" id="UP000824120"/>
    </source>
</evidence>
<evidence type="ECO:0000313" key="1">
    <source>
        <dbReference type="EMBL" id="KAG5576105.1"/>
    </source>
</evidence>